<evidence type="ECO:0000259" key="1">
    <source>
        <dbReference type="Pfam" id="PF04149"/>
    </source>
</evidence>
<dbReference type="Proteomes" id="UP000317940">
    <property type="component" value="Unassembled WGS sequence"/>
</dbReference>
<sequence length="68" mass="7181">MHSVLTTPQWLKSSYSTGQGACVEIAPNFTPTLPLRDSKDPNGPALVFPVASFSAFVSALKADSLTTI</sequence>
<dbReference type="InterPro" id="IPR007278">
    <property type="entry name" value="DUF397"/>
</dbReference>
<reference evidence="2 3" key="1">
    <citation type="submission" date="2019-06" db="EMBL/GenBank/DDBJ databases">
        <title>Sequencing the genomes of 1000 actinobacteria strains.</title>
        <authorList>
            <person name="Klenk H.-P."/>
        </authorList>
    </citation>
    <scope>NUCLEOTIDE SEQUENCE [LARGE SCALE GENOMIC DNA]</scope>
    <source>
        <strain evidence="2 3">DSM 44826</strain>
    </source>
</reference>
<dbReference type="OrthoDB" id="3872778at2"/>
<dbReference type="EMBL" id="VIWT01000001">
    <property type="protein sequence ID" value="TWF97372.1"/>
    <property type="molecule type" value="Genomic_DNA"/>
</dbReference>
<organism evidence="2 3">
    <name type="scientific">Kitasatospora viridis</name>
    <dbReference type="NCBI Taxonomy" id="281105"/>
    <lineage>
        <taxon>Bacteria</taxon>
        <taxon>Bacillati</taxon>
        <taxon>Actinomycetota</taxon>
        <taxon>Actinomycetes</taxon>
        <taxon>Kitasatosporales</taxon>
        <taxon>Streptomycetaceae</taxon>
        <taxon>Kitasatospora</taxon>
    </lineage>
</organism>
<proteinExistence type="predicted"/>
<gene>
    <name evidence="2" type="ORF">FHX73_111152</name>
</gene>
<dbReference type="RefSeq" id="WP_145903808.1">
    <property type="nucleotide sequence ID" value="NZ_BAAAMZ010000008.1"/>
</dbReference>
<comment type="caution">
    <text evidence="2">The sequence shown here is derived from an EMBL/GenBank/DDBJ whole genome shotgun (WGS) entry which is preliminary data.</text>
</comment>
<accession>A0A561UDC2</accession>
<protein>
    <submittedName>
        <fullName evidence="2">Uncharacterized protein DUF397</fullName>
    </submittedName>
</protein>
<evidence type="ECO:0000313" key="3">
    <source>
        <dbReference type="Proteomes" id="UP000317940"/>
    </source>
</evidence>
<evidence type="ECO:0000313" key="2">
    <source>
        <dbReference type="EMBL" id="TWF97372.1"/>
    </source>
</evidence>
<name>A0A561UDC2_9ACTN</name>
<feature type="domain" description="DUF397" evidence="1">
    <location>
        <begin position="9"/>
        <end position="61"/>
    </location>
</feature>
<keyword evidence="3" id="KW-1185">Reference proteome</keyword>
<dbReference type="Pfam" id="PF04149">
    <property type="entry name" value="DUF397"/>
    <property type="match status" value="1"/>
</dbReference>
<dbReference type="AlphaFoldDB" id="A0A561UDC2"/>